<dbReference type="PANTHER" id="PTHR12905:SF0">
    <property type="entry name" value="CALCINEURIN-LIKE PHOSPHOESTERASE DOMAIN-CONTAINING PROTEIN"/>
    <property type="match status" value="1"/>
</dbReference>
<gene>
    <name evidence="2" type="ORF">B0T24DRAFT_673802</name>
</gene>
<keyword evidence="1" id="KW-0472">Membrane</keyword>
<sequence>MAGGRGGALDALLHRRPPGVWEQFVREPCVFLARKLYTWRKTTPISGPPPPAGPVSVVCISDTHNTQPALPADDILVHAGDLTQSGSFAELQAAACASTAARARRHSVWTGIDTDIDIDILVTHAPPRAHLGCAHLLRLLWRVRPRLHVFGHVHAGAGTEGLCFDALQAAYERTVLARGEVGNLVRTVVAAVAVAAAAVAAWWVFCGFGFGRRQAREVTTLLVNAAMVGGLRDDELRSAVREVI</sequence>
<dbReference type="Proteomes" id="UP001287356">
    <property type="component" value="Unassembled WGS sequence"/>
</dbReference>
<dbReference type="SUPFAM" id="SSF56300">
    <property type="entry name" value="Metallo-dependent phosphatases"/>
    <property type="match status" value="1"/>
</dbReference>
<evidence type="ECO:0000256" key="1">
    <source>
        <dbReference type="SAM" id="Phobius"/>
    </source>
</evidence>
<name>A0AAE0TY81_9PEZI</name>
<dbReference type="Gene3D" id="3.60.21.10">
    <property type="match status" value="2"/>
</dbReference>
<feature type="transmembrane region" description="Helical" evidence="1">
    <location>
        <begin position="188"/>
        <end position="210"/>
    </location>
</feature>
<dbReference type="EMBL" id="JAULSN010000001">
    <property type="protein sequence ID" value="KAK3383993.1"/>
    <property type="molecule type" value="Genomic_DNA"/>
</dbReference>
<dbReference type="PANTHER" id="PTHR12905">
    <property type="entry name" value="METALLOPHOSPHOESTERASE"/>
    <property type="match status" value="1"/>
</dbReference>
<evidence type="ECO:0000313" key="3">
    <source>
        <dbReference type="Proteomes" id="UP001287356"/>
    </source>
</evidence>
<protein>
    <submittedName>
        <fullName evidence="2">Metallophosphoesterase domain-containing protein 1</fullName>
    </submittedName>
</protein>
<dbReference type="InterPro" id="IPR051693">
    <property type="entry name" value="UPF0046_metallophosphoest"/>
</dbReference>
<dbReference type="InterPro" id="IPR029052">
    <property type="entry name" value="Metallo-depent_PP-like"/>
</dbReference>
<accession>A0AAE0TY81</accession>
<evidence type="ECO:0000313" key="2">
    <source>
        <dbReference type="EMBL" id="KAK3383993.1"/>
    </source>
</evidence>
<keyword evidence="3" id="KW-1185">Reference proteome</keyword>
<proteinExistence type="predicted"/>
<reference evidence="2" key="1">
    <citation type="journal article" date="2023" name="Mol. Phylogenet. Evol.">
        <title>Genome-scale phylogeny and comparative genomics of the fungal order Sordariales.</title>
        <authorList>
            <person name="Hensen N."/>
            <person name="Bonometti L."/>
            <person name="Westerberg I."/>
            <person name="Brannstrom I.O."/>
            <person name="Guillou S."/>
            <person name="Cros-Aarteil S."/>
            <person name="Calhoun S."/>
            <person name="Haridas S."/>
            <person name="Kuo A."/>
            <person name="Mondo S."/>
            <person name="Pangilinan J."/>
            <person name="Riley R."/>
            <person name="LaButti K."/>
            <person name="Andreopoulos B."/>
            <person name="Lipzen A."/>
            <person name="Chen C."/>
            <person name="Yan M."/>
            <person name="Daum C."/>
            <person name="Ng V."/>
            <person name="Clum A."/>
            <person name="Steindorff A."/>
            <person name="Ohm R.A."/>
            <person name="Martin F."/>
            <person name="Silar P."/>
            <person name="Natvig D.O."/>
            <person name="Lalanne C."/>
            <person name="Gautier V."/>
            <person name="Ament-Velasquez S.L."/>
            <person name="Kruys A."/>
            <person name="Hutchinson M.I."/>
            <person name="Powell A.J."/>
            <person name="Barry K."/>
            <person name="Miller A.N."/>
            <person name="Grigoriev I.V."/>
            <person name="Debuchy R."/>
            <person name="Gladieux P."/>
            <person name="Hiltunen Thoren M."/>
            <person name="Johannesson H."/>
        </authorList>
    </citation>
    <scope>NUCLEOTIDE SEQUENCE</scope>
    <source>
        <strain evidence="2">CBS 958.72</strain>
    </source>
</reference>
<keyword evidence="1" id="KW-1133">Transmembrane helix</keyword>
<organism evidence="2 3">
    <name type="scientific">Lasiosphaeria ovina</name>
    <dbReference type="NCBI Taxonomy" id="92902"/>
    <lineage>
        <taxon>Eukaryota</taxon>
        <taxon>Fungi</taxon>
        <taxon>Dikarya</taxon>
        <taxon>Ascomycota</taxon>
        <taxon>Pezizomycotina</taxon>
        <taxon>Sordariomycetes</taxon>
        <taxon>Sordariomycetidae</taxon>
        <taxon>Sordariales</taxon>
        <taxon>Lasiosphaeriaceae</taxon>
        <taxon>Lasiosphaeria</taxon>
    </lineage>
</organism>
<keyword evidence="1" id="KW-0812">Transmembrane</keyword>
<reference evidence="2" key="2">
    <citation type="submission" date="2023-06" db="EMBL/GenBank/DDBJ databases">
        <authorList>
            <consortium name="Lawrence Berkeley National Laboratory"/>
            <person name="Haridas S."/>
            <person name="Hensen N."/>
            <person name="Bonometti L."/>
            <person name="Westerberg I."/>
            <person name="Brannstrom I.O."/>
            <person name="Guillou S."/>
            <person name="Cros-Aarteil S."/>
            <person name="Calhoun S."/>
            <person name="Kuo A."/>
            <person name="Mondo S."/>
            <person name="Pangilinan J."/>
            <person name="Riley R."/>
            <person name="Labutti K."/>
            <person name="Andreopoulos B."/>
            <person name="Lipzen A."/>
            <person name="Chen C."/>
            <person name="Yanf M."/>
            <person name="Daum C."/>
            <person name="Ng V."/>
            <person name="Clum A."/>
            <person name="Steindorff A."/>
            <person name="Ohm R."/>
            <person name="Martin F."/>
            <person name="Silar P."/>
            <person name="Natvig D."/>
            <person name="Lalanne C."/>
            <person name="Gautier V."/>
            <person name="Ament-Velasquez S.L."/>
            <person name="Kruys A."/>
            <person name="Hutchinson M.I."/>
            <person name="Powell A.J."/>
            <person name="Barry K."/>
            <person name="Miller A.N."/>
            <person name="Grigoriev I.V."/>
            <person name="Debuchy R."/>
            <person name="Gladieux P."/>
            <person name="Thoren M.H."/>
            <person name="Johannesson H."/>
        </authorList>
    </citation>
    <scope>NUCLEOTIDE SEQUENCE</scope>
    <source>
        <strain evidence="2">CBS 958.72</strain>
    </source>
</reference>
<comment type="caution">
    <text evidence="2">The sequence shown here is derived from an EMBL/GenBank/DDBJ whole genome shotgun (WGS) entry which is preliminary data.</text>
</comment>
<dbReference type="AlphaFoldDB" id="A0AAE0TY81"/>